<organism evidence="2 3">
    <name type="scientific">Dreissena polymorpha</name>
    <name type="common">Zebra mussel</name>
    <name type="synonym">Mytilus polymorpha</name>
    <dbReference type="NCBI Taxonomy" id="45954"/>
    <lineage>
        <taxon>Eukaryota</taxon>
        <taxon>Metazoa</taxon>
        <taxon>Spiralia</taxon>
        <taxon>Lophotrochozoa</taxon>
        <taxon>Mollusca</taxon>
        <taxon>Bivalvia</taxon>
        <taxon>Autobranchia</taxon>
        <taxon>Heteroconchia</taxon>
        <taxon>Euheterodonta</taxon>
        <taxon>Imparidentia</taxon>
        <taxon>Neoheterodontei</taxon>
        <taxon>Myida</taxon>
        <taxon>Dreissenoidea</taxon>
        <taxon>Dreissenidae</taxon>
        <taxon>Dreissena</taxon>
    </lineage>
</organism>
<dbReference type="Proteomes" id="UP000828390">
    <property type="component" value="Unassembled WGS sequence"/>
</dbReference>
<dbReference type="AlphaFoldDB" id="A0A9D4RVD0"/>
<reference evidence="2" key="2">
    <citation type="submission" date="2020-11" db="EMBL/GenBank/DDBJ databases">
        <authorList>
            <person name="McCartney M.A."/>
            <person name="Auch B."/>
            <person name="Kono T."/>
            <person name="Mallez S."/>
            <person name="Becker A."/>
            <person name="Gohl D.M."/>
            <person name="Silverstein K.A.T."/>
            <person name="Koren S."/>
            <person name="Bechman K.B."/>
            <person name="Herman A."/>
            <person name="Abrahante J.E."/>
            <person name="Garbe J."/>
        </authorList>
    </citation>
    <scope>NUCLEOTIDE SEQUENCE</scope>
    <source>
        <strain evidence="2">Duluth1</strain>
        <tissue evidence="2">Whole animal</tissue>
    </source>
</reference>
<sequence>MASPDTESECTDTESERGSDDQDASAEIMKLDEFKSELIEINRRFEVLAFHFEYKKAEHKHIVALKDEKIEKLEQELERKAQTTPEMNNDIQILKSSIFQLNETVEKLEKEKATLFSASKSKDVEIKNMRDRLSQVHKELHATKQRLIAKTEEVLSHKEDKDKLERQLDENSRLMAENVKVLKKMQEQMKLDRTSAKREMRQMEDRIVKQIEDVRENRDSSPPKAGKTLQEIKLDSGHVFGPGNRGTSTNRQRSTVKFPPLSDRTTPR</sequence>
<dbReference type="EMBL" id="JAIWYP010000001">
    <property type="protein sequence ID" value="KAH3882901.1"/>
    <property type="molecule type" value="Genomic_DNA"/>
</dbReference>
<dbReference type="OrthoDB" id="10620739at2759"/>
<evidence type="ECO:0000313" key="3">
    <source>
        <dbReference type="Proteomes" id="UP000828390"/>
    </source>
</evidence>
<name>A0A9D4RVD0_DREPO</name>
<keyword evidence="3" id="KW-1185">Reference proteome</keyword>
<protein>
    <submittedName>
        <fullName evidence="2">Uncharacterized protein</fullName>
    </submittedName>
</protein>
<feature type="compositionally biased region" description="Basic and acidic residues" evidence="1">
    <location>
        <begin position="211"/>
        <end position="221"/>
    </location>
</feature>
<feature type="compositionally biased region" description="Polar residues" evidence="1">
    <location>
        <begin position="245"/>
        <end position="255"/>
    </location>
</feature>
<gene>
    <name evidence="2" type="ORF">DPMN_006847</name>
</gene>
<feature type="region of interest" description="Disordered" evidence="1">
    <location>
        <begin position="1"/>
        <end position="24"/>
    </location>
</feature>
<evidence type="ECO:0000256" key="1">
    <source>
        <dbReference type="SAM" id="MobiDB-lite"/>
    </source>
</evidence>
<reference evidence="2" key="1">
    <citation type="journal article" date="2019" name="bioRxiv">
        <title>The Genome of the Zebra Mussel, Dreissena polymorpha: A Resource for Invasive Species Research.</title>
        <authorList>
            <person name="McCartney M.A."/>
            <person name="Auch B."/>
            <person name="Kono T."/>
            <person name="Mallez S."/>
            <person name="Zhang Y."/>
            <person name="Obille A."/>
            <person name="Becker A."/>
            <person name="Abrahante J.E."/>
            <person name="Garbe J."/>
            <person name="Badalamenti J.P."/>
            <person name="Herman A."/>
            <person name="Mangelson H."/>
            <person name="Liachko I."/>
            <person name="Sullivan S."/>
            <person name="Sone E.D."/>
            <person name="Koren S."/>
            <person name="Silverstein K.A.T."/>
            <person name="Beckman K.B."/>
            <person name="Gohl D.M."/>
        </authorList>
    </citation>
    <scope>NUCLEOTIDE SEQUENCE</scope>
    <source>
        <strain evidence="2">Duluth1</strain>
        <tissue evidence="2">Whole animal</tissue>
    </source>
</reference>
<evidence type="ECO:0000313" key="2">
    <source>
        <dbReference type="EMBL" id="KAH3882901.1"/>
    </source>
</evidence>
<feature type="region of interest" description="Disordered" evidence="1">
    <location>
        <begin position="211"/>
        <end position="268"/>
    </location>
</feature>
<proteinExistence type="predicted"/>
<feature type="compositionally biased region" description="Acidic residues" evidence="1">
    <location>
        <begin position="1"/>
        <end position="13"/>
    </location>
</feature>
<accession>A0A9D4RVD0</accession>
<comment type="caution">
    <text evidence="2">The sequence shown here is derived from an EMBL/GenBank/DDBJ whole genome shotgun (WGS) entry which is preliminary data.</text>
</comment>